<dbReference type="GeneID" id="301324013"/>
<accession>A0AAW4MVX3</accession>
<dbReference type="EMBL" id="JAHOEL010000034">
    <property type="protein sequence ID" value="MBV3392906.1"/>
    <property type="molecule type" value="Genomic_DNA"/>
</dbReference>
<keyword evidence="4" id="KW-1185">Reference proteome</keyword>
<evidence type="ECO:0000313" key="3">
    <source>
        <dbReference type="Proteomes" id="UP001196408"/>
    </source>
</evidence>
<proteinExistence type="predicted"/>
<organism evidence="1 3">
    <name type="scientific">Catenibacterium mitsuokai</name>
    <dbReference type="NCBI Taxonomy" id="100886"/>
    <lineage>
        <taxon>Bacteria</taxon>
        <taxon>Bacillati</taxon>
        <taxon>Bacillota</taxon>
        <taxon>Erysipelotrichia</taxon>
        <taxon>Erysipelotrichales</taxon>
        <taxon>Coprobacillaceae</taxon>
        <taxon>Catenibacterium</taxon>
    </lineage>
</organism>
<dbReference type="AlphaFoldDB" id="A0AAW4MVX3"/>
<evidence type="ECO:0000313" key="4">
    <source>
        <dbReference type="Proteomes" id="UP001197492"/>
    </source>
</evidence>
<evidence type="ECO:0000313" key="1">
    <source>
        <dbReference type="EMBL" id="MBV3382883.1"/>
    </source>
</evidence>
<sequence>MGNIIVAAIVVVLLIIGVLHYKKTLQSGCCGEHDQIKKIGTGDKDKNLYPYRTTLHIDDMFCKNCAATIENAFNQHKEYLASVNMNKKEITILSMNQPDLETYKQMIIKLGYTPR</sequence>
<dbReference type="EMBL" id="JAHOEF010000035">
    <property type="protein sequence ID" value="MBV3382883.1"/>
    <property type="molecule type" value="Genomic_DNA"/>
</dbReference>
<dbReference type="CDD" id="cd00371">
    <property type="entry name" value="HMA"/>
    <property type="match status" value="1"/>
</dbReference>
<evidence type="ECO:0000313" key="2">
    <source>
        <dbReference type="EMBL" id="MBV3392906.1"/>
    </source>
</evidence>
<reference evidence="1 4" key="1">
    <citation type="submission" date="2021-06" db="EMBL/GenBank/DDBJ databases">
        <title>Collection of gut derived symbiotic bacterial strains cultured from healthy donors.</title>
        <authorList>
            <person name="Lin H."/>
            <person name="Littmann E."/>
            <person name="Pamer E.G."/>
        </authorList>
    </citation>
    <scope>NUCLEOTIDE SEQUENCE</scope>
    <source>
        <strain evidence="2 4">MSK.21.70</strain>
        <strain evidence="1">MSK.21.82</strain>
    </source>
</reference>
<dbReference type="Proteomes" id="UP001197492">
    <property type="component" value="Unassembled WGS sequence"/>
</dbReference>
<name>A0AAW4MVX3_9FIRM</name>
<dbReference type="Proteomes" id="UP001196408">
    <property type="component" value="Unassembled WGS sequence"/>
</dbReference>
<gene>
    <name evidence="1" type="ORF">KSV97_06545</name>
    <name evidence="2" type="ORF">KSW06_06515</name>
</gene>
<comment type="caution">
    <text evidence="1">The sequence shown here is derived from an EMBL/GenBank/DDBJ whole genome shotgun (WGS) entry which is preliminary data.</text>
</comment>
<dbReference type="GO" id="GO:0046872">
    <property type="term" value="F:metal ion binding"/>
    <property type="evidence" value="ECO:0007669"/>
    <property type="project" value="InterPro"/>
</dbReference>
<dbReference type="RefSeq" id="WP_217747697.1">
    <property type="nucleotide sequence ID" value="NZ_JAHOEB010000033.1"/>
</dbReference>
<protein>
    <submittedName>
        <fullName evidence="1">Heavy-metal-associated domain-containing protein</fullName>
    </submittedName>
</protein>
<dbReference type="InterPro" id="IPR006121">
    <property type="entry name" value="HMA_dom"/>
</dbReference>